<dbReference type="OrthoDB" id="2017974at2759"/>
<feature type="compositionally biased region" description="Gly residues" evidence="3">
    <location>
        <begin position="155"/>
        <end position="169"/>
    </location>
</feature>
<feature type="coiled-coil region" evidence="2">
    <location>
        <begin position="1080"/>
        <end position="1107"/>
    </location>
</feature>
<keyword evidence="6" id="KW-1185">Reference proteome</keyword>
<dbReference type="Gene3D" id="1.25.40.10">
    <property type="entry name" value="Tetratricopeptide repeat domain"/>
    <property type="match status" value="1"/>
</dbReference>
<name>A0A267GHX6_9PLAT</name>
<evidence type="ECO:0000256" key="3">
    <source>
        <dbReference type="SAM" id="MobiDB-lite"/>
    </source>
</evidence>
<dbReference type="PANTHER" id="PTHR15696:SF0">
    <property type="entry name" value="TELOMERASE-BINDING PROTEIN EST1A"/>
    <property type="match status" value="1"/>
</dbReference>
<gene>
    <name evidence="5" type="ORF">BOX15_Mlig012095g3</name>
</gene>
<dbReference type="GO" id="GO:0042162">
    <property type="term" value="F:telomeric DNA binding"/>
    <property type="evidence" value="ECO:0007669"/>
    <property type="project" value="TreeGrafter"/>
</dbReference>
<dbReference type="CDD" id="cd09885">
    <property type="entry name" value="PIN_Smg6-like"/>
    <property type="match status" value="1"/>
</dbReference>
<dbReference type="GO" id="GO:0005697">
    <property type="term" value="C:telomerase holoenzyme complex"/>
    <property type="evidence" value="ECO:0007669"/>
    <property type="project" value="TreeGrafter"/>
</dbReference>
<feature type="non-terminal residue" evidence="5">
    <location>
        <position position="1"/>
    </location>
</feature>
<feature type="compositionally biased region" description="Low complexity" evidence="3">
    <location>
        <begin position="679"/>
        <end position="690"/>
    </location>
</feature>
<dbReference type="Pfam" id="PF10373">
    <property type="entry name" value="EST1_DNA_bind"/>
    <property type="match status" value="1"/>
</dbReference>
<protein>
    <recommendedName>
        <fullName evidence="4">PIN domain-containing protein</fullName>
    </recommendedName>
</protein>
<dbReference type="InterPro" id="IPR002716">
    <property type="entry name" value="PIN_dom"/>
</dbReference>
<dbReference type="EMBL" id="NIVC01000352">
    <property type="protein sequence ID" value="PAA85017.1"/>
    <property type="molecule type" value="Genomic_DNA"/>
</dbReference>
<organism evidence="5 6">
    <name type="scientific">Macrostomum lignano</name>
    <dbReference type="NCBI Taxonomy" id="282301"/>
    <lineage>
        <taxon>Eukaryota</taxon>
        <taxon>Metazoa</taxon>
        <taxon>Spiralia</taxon>
        <taxon>Lophotrochozoa</taxon>
        <taxon>Platyhelminthes</taxon>
        <taxon>Rhabditophora</taxon>
        <taxon>Macrostomorpha</taxon>
        <taxon>Macrostomida</taxon>
        <taxon>Macrostomidae</taxon>
        <taxon>Macrostomum</taxon>
    </lineage>
</organism>
<dbReference type="SUPFAM" id="SSF48452">
    <property type="entry name" value="TPR-like"/>
    <property type="match status" value="1"/>
</dbReference>
<keyword evidence="2" id="KW-0175">Coiled coil</keyword>
<keyword evidence="1" id="KW-0866">Nonsense-mediated mRNA decay</keyword>
<sequence length="1300" mass="143179">QPPRVSMEGTGSRQQRHPDQQIYRPPPISRSDRVGSGSGGGGGGGGGGRGGGGGGSGRTEGAAASAADADAVGKAAALSAGGGRTFYNKSRRKGGHSAGQSQQQQQQQQQPPQQKKQQKQPNPQAQQQPKQQQQQQAVKKQPSPQDPQLQAGNTAGEGGGGGRGGSGGGGRRRNRRSGNKLQKQQQQQPHQKKQFQTVGDADAVVEFFADDEMWEPQEADQHPPLPHQPPPPPPPPLPQPQPSYNYRPRGGGAGGGSGRREKRCSESSRGGGGRGGFSDSFSEAEFDRGEVLRPDARLYDPAKDPVVALPSPRMPQQQQQPPQSVLNPGQDPMGPQHLHQQPDAESGAGGQLQQQQQQPHTGGLIRLPETLRRDAMHRGPKDGRQVPIVVVRPQSHHAQPQPAMQSEESQAAAEHIEQVCQLDSELDRLVQQWAPSMDPQVWWGLVQRPRLDLLHRCADALRAGAGWQESNSGPQPALDQRMWRSGFHAIVEQLRQMSGPDQPERLAERGRELALDMIESGWQFLQQLADQLAAEHELPVELPLRIGFLPPAVRCTRWQRLGLLLIQRLYLNIGDLLRYREVFSGGADYSEARSWYLKAVALEPKNGRTYHQLAVLANATKRRLDAVYYYMRSLAASHPVDLSRQYLAQLFEEARRRAEAAWRQREAERSKRQRAKNAGSSGPSLSSGGLRALQQPNRRCRVEVWVPVSGAGRQLSSGLLNSDEEDVEQEEDLDQLSFIEINTAFTASYLHCHGKLFTRIGMESFQEACSQTLLELAAWLRHEPPAERLLQLAAGCVFSASWAARQGPPGAAQYRSVQLESAVRLALDFAAVLARHCRHLLAEHVKNGGCLPLPEPTRALLSSLKLLLDWMEVSPEAWNPPPLQRDPHLQPQLDVWEDLASLFTDCARFSNRPEVRRQLLDFEESKKPPISPPGSCRLHVILQEDVFANGFTPMLNRTPIFYVAKQAPAELSAVTDAPEAWSVRERLLEDSIRLDACAVFADYLCGLEPPLLGYSMEAGGAYFSQQLDKLASERMEDCQQPQPQPPSLEFAEAGIQDEPDESGAASADDELAASAAADGIRELRLRKQELRRALDEQQERQRAYKSALESSGQRYMELEIVPINLLPDTNCYIHYLGEIRSLLAMGKHNLILPIVVLNELDHLAKHGDSSEHAGYVASQARAAVAMLEEAFESKAGGAARRRVKAVTAKGSTLDTIAFRSEVIGRPAKNDDLILSCCMNHCQDKASAFMPKDKDQPVRLHRDIVLLTSDRNLRLKAIGSNIPAKTVPAFFKWSGLPMCRN</sequence>
<feature type="compositionally biased region" description="Low complexity" evidence="3">
    <location>
        <begin position="100"/>
        <end position="143"/>
    </location>
</feature>
<dbReference type="SUPFAM" id="SSF88723">
    <property type="entry name" value="PIN domain-like"/>
    <property type="match status" value="1"/>
</dbReference>
<feature type="region of interest" description="Disordered" evidence="3">
    <location>
        <begin position="663"/>
        <end position="694"/>
    </location>
</feature>
<feature type="domain" description="PIN" evidence="4">
    <location>
        <begin position="1123"/>
        <end position="1274"/>
    </location>
</feature>
<dbReference type="SMART" id="SM00670">
    <property type="entry name" value="PINc"/>
    <property type="match status" value="1"/>
</dbReference>
<evidence type="ECO:0000256" key="1">
    <source>
        <dbReference type="ARBA" id="ARBA00023161"/>
    </source>
</evidence>
<comment type="caution">
    <text evidence="5">The sequence shown here is derived from an EMBL/GenBank/DDBJ whole genome shotgun (WGS) entry which is preliminary data.</text>
</comment>
<evidence type="ECO:0000259" key="4">
    <source>
        <dbReference type="SMART" id="SM00670"/>
    </source>
</evidence>
<feature type="compositionally biased region" description="Pro residues" evidence="3">
    <location>
        <begin position="223"/>
        <end position="241"/>
    </location>
</feature>
<accession>A0A267GHX6</accession>
<dbReference type="Proteomes" id="UP000215902">
    <property type="component" value="Unassembled WGS sequence"/>
</dbReference>
<dbReference type="STRING" id="282301.A0A267GHX6"/>
<feature type="compositionally biased region" description="Low complexity" evidence="3">
    <location>
        <begin position="59"/>
        <end position="79"/>
    </location>
</feature>
<feature type="compositionally biased region" description="Gly residues" evidence="3">
    <location>
        <begin position="36"/>
        <end position="58"/>
    </location>
</feature>
<reference evidence="5 6" key="1">
    <citation type="submission" date="2017-06" db="EMBL/GenBank/DDBJ databases">
        <title>A platform for efficient transgenesis in Macrostomum lignano, a flatworm model organism for stem cell research.</title>
        <authorList>
            <person name="Berezikov E."/>
        </authorList>
    </citation>
    <scope>NUCLEOTIDE SEQUENCE [LARGE SCALE GENOMIC DNA]</scope>
    <source>
        <strain evidence="5">DV1</strain>
        <tissue evidence="5">Whole organism</tissue>
    </source>
</reference>
<dbReference type="InterPro" id="IPR029060">
    <property type="entry name" value="PIN-like_dom_sf"/>
</dbReference>
<dbReference type="Gene3D" id="3.40.50.1010">
    <property type="entry name" value="5'-nuclease"/>
    <property type="match status" value="1"/>
</dbReference>
<feature type="compositionally biased region" description="Acidic residues" evidence="3">
    <location>
        <begin position="208"/>
        <end position="218"/>
    </location>
</feature>
<proteinExistence type="predicted"/>
<dbReference type="InterPro" id="IPR011990">
    <property type="entry name" value="TPR-like_helical_dom_sf"/>
</dbReference>
<dbReference type="GO" id="GO:0000184">
    <property type="term" value="P:nuclear-transcribed mRNA catabolic process, nonsense-mediated decay"/>
    <property type="evidence" value="ECO:0007669"/>
    <property type="project" value="UniProtKB-KW"/>
</dbReference>
<evidence type="ECO:0000313" key="5">
    <source>
        <dbReference type="EMBL" id="PAA85017.1"/>
    </source>
</evidence>
<feature type="region of interest" description="Disordered" evidence="3">
    <location>
        <begin position="1"/>
        <end position="365"/>
    </location>
</feature>
<dbReference type="InterPro" id="IPR045153">
    <property type="entry name" value="Est1/Ebs1-like"/>
</dbReference>
<feature type="compositionally biased region" description="Low complexity" evidence="3">
    <location>
        <begin position="179"/>
        <end position="207"/>
    </location>
</feature>
<dbReference type="PANTHER" id="PTHR15696">
    <property type="entry name" value="SMG-7 SUPPRESSOR WITH MORPHOLOGICAL EFFECT ON GENITALIA PROTEIN 7"/>
    <property type="match status" value="1"/>
</dbReference>
<evidence type="ECO:0000256" key="2">
    <source>
        <dbReference type="SAM" id="Coils"/>
    </source>
</evidence>
<evidence type="ECO:0000313" key="6">
    <source>
        <dbReference type="Proteomes" id="UP000215902"/>
    </source>
</evidence>
<dbReference type="GO" id="GO:0070034">
    <property type="term" value="F:telomerase RNA binding"/>
    <property type="evidence" value="ECO:0007669"/>
    <property type="project" value="TreeGrafter"/>
</dbReference>
<dbReference type="Pfam" id="PF13638">
    <property type="entry name" value="PIN_4"/>
    <property type="match status" value="1"/>
</dbReference>
<dbReference type="InterPro" id="IPR018834">
    <property type="entry name" value="DNA/RNA-bd_Est1-type"/>
</dbReference>
<feature type="compositionally biased region" description="Basic and acidic residues" evidence="3">
    <location>
        <begin position="285"/>
        <end position="303"/>
    </location>
</feature>